<dbReference type="Gene3D" id="3.90.1750.20">
    <property type="entry name" value="Putative Large Serine Recombinase, Chain B, Domain 2"/>
    <property type="match status" value="1"/>
</dbReference>
<feature type="active site" description="O-(5'-phospho-DNA)-serine intermediate" evidence="4 5">
    <location>
        <position position="11"/>
    </location>
</feature>
<evidence type="ECO:0000256" key="3">
    <source>
        <dbReference type="ARBA" id="ARBA00023172"/>
    </source>
</evidence>
<dbReference type="InterPro" id="IPR006119">
    <property type="entry name" value="Resolv_N"/>
</dbReference>
<dbReference type="Pfam" id="PF07508">
    <property type="entry name" value="Recombinase"/>
    <property type="match status" value="1"/>
</dbReference>
<evidence type="ECO:0000256" key="4">
    <source>
        <dbReference type="PIRSR" id="PIRSR606118-50"/>
    </source>
</evidence>
<dbReference type="PROSITE" id="PS00397">
    <property type="entry name" value="RECOMBINASES_1"/>
    <property type="match status" value="1"/>
</dbReference>
<dbReference type="GO" id="GO:0000150">
    <property type="term" value="F:DNA strand exchange activity"/>
    <property type="evidence" value="ECO:0007669"/>
    <property type="project" value="InterPro"/>
</dbReference>
<evidence type="ECO:0000259" key="7">
    <source>
        <dbReference type="PROSITE" id="PS51737"/>
    </source>
</evidence>
<protein>
    <submittedName>
        <fullName evidence="8">Site-specific DNA recombinase</fullName>
    </submittedName>
</protein>
<reference evidence="8 9" key="1">
    <citation type="submission" date="2016-10" db="EMBL/GenBank/DDBJ databases">
        <authorList>
            <person name="de Groot N.N."/>
        </authorList>
    </citation>
    <scope>NUCLEOTIDE SEQUENCE [LARGE SCALE GENOMIC DNA]</scope>
    <source>
        <strain evidence="8 9">DSM 19033</strain>
    </source>
</reference>
<evidence type="ECO:0000313" key="9">
    <source>
        <dbReference type="Proteomes" id="UP000198850"/>
    </source>
</evidence>
<feature type="domain" description="Recombinase" evidence="7">
    <location>
        <begin position="159"/>
        <end position="269"/>
    </location>
</feature>
<dbReference type="SMART" id="SM00857">
    <property type="entry name" value="Resolvase"/>
    <property type="match status" value="1"/>
</dbReference>
<dbReference type="InterPro" id="IPR036162">
    <property type="entry name" value="Resolvase-like_N_sf"/>
</dbReference>
<proteinExistence type="predicted"/>
<keyword evidence="2" id="KW-0238">DNA-binding</keyword>
<evidence type="ECO:0000256" key="2">
    <source>
        <dbReference type="ARBA" id="ARBA00023125"/>
    </source>
</evidence>
<dbReference type="PANTHER" id="PTHR30461">
    <property type="entry name" value="DNA-INVERTASE FROM LAMBDOID PROPHAGE"/>
    <property type="match status" value="1"/>
</dbReference>
<dbReference type="GO" id="GO:0003677">
    <property type="term" value="F:DNA binding"/>
    <property type="evidence" value="ECO:0007669"/>
    <property type="project" value="UniProtKB-KW"/>
</dbReference>
<evidence type="ECO:0000256" key="5">
    <source>
        <dbReference type="PROSITE-ProRule" id="PRU10137"/>
    </source>
</evidence>
<dbReference type="RefSeq" id="WP_090557330.1">
    <property type="nucleotide sequence ID" value="NZ_FNRA01000007.1"/>
</dbReference>
<dbReference type="EMBL" id="FNRA01000007">
    <property type="protein sequence ID" value="SEA92372.1"/>
    <property type="molecule type" value="Genomic_DNA"/>
</dbReference>
<accession>A0A1H4F7B8</accession>
<dbReference type="PROSITE" id="PS51736">
    <property type="entry name" value="RECOMBINASES_3"/>
    <property type="match status" value="1"/>
</dbReference>
<evidence type="ECO:0000256" key="1">
    <source>
        <dbReference type="ARBA" id="ARBA00022908"/>
    </source>
</evidence>
<dbReference type="InterPro" id="IPR050639">
    <property type="entry name" value="SSR_resolvase"/>
</dbReference>
<dbReference type="STRING" id="425514.SAMN05443550_10714"/>
<feature type="domain" description="Resolvase/invertase-type recombinase catalytic" evidence="6">
    <location>
        <begin position="3"/>
        <end position="152"/>
    </location>
</feature>
<dbReference type="Gene3D" id="3.40.50.1390">
    <property type="entry name" value="Resolvase, N-terminal catalytic domain"/>
    <property type="match status" value="1"/>
</dbReference>
<keyword evidence="1" id="KW-0229">DNA integration</keyword>
<dbReference type="CDD" id="cd00338">
    <property type="entry name" value="Ser_Recombinase"/>
    <property type="match status" value="1"/>
</dbReference>
<dbReference type="GO" id="GO:0015074">
    <property type="term" value="P:DNA integration"/>
    <property type="evidence" value="ECO:0007669"/>
    <property type="project" value="UniProtKB-KW"/>
</dbReference>
<evidence type="ECO:0000259" key="6">
    <source>
        <dbReference type="PROSITE" id="PS51736"/>
    </source>
</evidence>
<dbReference type="Proteomes" id="UP000198850">
    <property type="component" value="Unassembled WGS sequence"/>
</dbReference>
<organism evidence="8 9">
    <name type="scientific">Pedobacter hartonius</name>
    <dbReference type="NCBI Taxonomy" id="425514"/>
    <lineage>
        <taxon>Bacteria</taxon>
        <taxon>Pseudomonadati</taxon>
        <taxon>Bacteroidota</taxon>
        <taxon>Sphingobacteriia</taxon>
        <taxon>Sphingobacteriales</taxon>
        <taxon>Sphingobacteriaceae</taxon>
        <taxon>Pedobacter</taxon>
    </lineage>
</organism>
<keyword evidence="3" id="KW-0233">DNA recombination</keyword>
<name>A0A1H4F7B8_9SPHI</name>
<dbReference type="SUPFAM" id="SSF53041">
    <property type="entry name" value="Resolvase-like"/>
    <property type="match status" value="1"/>
</dbReference>
<dbReference type="Pfam" id="PF00239">
    <property type="entry name" value="Resolvase"/>
    <property type="match status" value="1"/>
</dbReference>
<dbReference type="InterPro" id="IPR011109">
    <property type="entry name" value="DNA_bind_recombinase_dom"/>
</dbReference>
<dbReference type="InterPro" id="IPR006118">
    <property type="entry name" value="Recombinase_CS"/>
</dbReference>
<dbReference type="PROSITE" id="PS51737">
    <property type="entry name" value="RECOMBINASE_DNA_BIND"/>
    <property type="match status" value="1"/>
</dbReference>
<sequence length="540" mass="62391">MQTACLYIRVSTDEQAQKGFSQRSQEERLLKYCLLCDIQVVETIFEDFSAKTFNRPQWTKLIAKWRSNRLSLPSMVLFTKWDRFSRNIADAYFMIGKLQKLSVQPQAIEQMLDFTIPEHKIMLAVYLAAAEVENDRLALNVSQGMHKAKAEGRWPGRAPIGYSNRITAMGEKYITPHEPESTMIRKAFEAIAANTFSTHYIYQQAVLHGLKCSRSHFWELIRNPVYCGRVLVPQFGKEKQHIVKGLHEKLISVVLFEQVQDILNAKGRTKRPRTEVPDQMPLRGFLLCPVCNKTLTGSASKGHTKRYFYYHCSGKCGFRARADFVNEKFQSLLGQLRAKDLYVDLYRKIVEDIHHEITLKHSVEQTRISKSIENAIERTIKAKDLLYRGDIDFDDFTLIKESCSKRINEGCKELQKCATLSAETNKNINEHVNLLSRINKIYESADVLGKRHLLLLFIPEKIILDKEHFELVSTEPVHTIYNLKKPHYSILCDTIDVDVPIENINQYLKILQSQKSSINSEKALDIIAFMRKLALFTIMH</sequence>
<dbReference type="InterPro" id="IPR038109">
    <property type="entry name" value="DNA_bind_recomb_sf"/>
</dbReference>
<gene>
    <name evidence="8" type="ORF">SAMN05443550_10714</name>
</gene>
<dbReference type="PANTHER" id="PTHR30461:SF2">
    <property type="entry name" value="SERINE RECOMBINASE PINE-RELATED"/>
    <property type="match status" value="1"/>
</dbReference>
<evidence type="ECO:0000313" key="8">
    <source>
        <dbReference type="EMBL" id="SEA92372.1"/>
    </source>
</evidence>
<keyword evidence="9" id="KW-1185">Reference proteome</keyword>
<dbReference type="AlphaFoldDB" id="A0A1H4F7B8"/>
<dbReference type="OrthoDB" id="9815006at2"/>